<dbReference type="PANTHER" id="PTHR33867:SF1">
    <property type="entry name" value="RIBOSOME MATURATION FACTOR RIMP"/>
    <property type="match status" value="1"/>
</dbReference>
<sequence length="144" mass="16406">MDQLADIVQQYLKPGMVLVDLQHNRQTDLIKVTIDGEEPLNIGDTEALARSLRLSNELVHQFPHGFQLEVSTSGIYSPLIEPYQFRKNRGRILIVEYVDNKIQKHVFGKLIDANDQEISLDVDGIRSIISYDKIKKAKVEISFG</sequence>
<proteinExistence type="inferred from homology"/>
<dbReference type="SUPFAM" id="SSF74942">
    <property type="entry name" value="YhbC-like, C-terminal domain"/>
    <property type="match status" value="1"/>
</dbReference>
<dbReference type="Gene3D" id="3.30.300.70">
    <property type="entry name" value="RimP-like superfamily, N-terminal"/>
    <property type="match status" value="1"/>
</dbReference>
<name>A0A381SVH5_9ZZZZ</name>
<dbReference type="InterPro" id="IPR028998">
    <property type="entry name" value="RimP_C"/>
</dbReference>
<evidence type="ECO:0000259" key="1">
    <source>
        <dbReference type="Pfam" id="PF17384"/>
    </source>
</evidence>
<dbReference type="InterPro" id="IPR003728">
    <property type="entry name" value="Ribosome_maturation_RimP"/>
</dbReference>
<protein>
    <recommendedName>
        <fullName evidence="1">Ribosome maturation factor RimP C-terminal domain-containing protein</fullName>
    </recommendedName>
</protein>
<dbReference type="InterPro" id="IPR036847">
    <property type="entry name" value="RimP_C_sf"/>
</dbReference>
<gene>
    <name evidence="2" type="ORF">METZ01_LOCUS60303</name>
</gene>
<dbReference type="EMBL" id="UINC01003567">
    <property type="protein sequence ID" value="SVA07449.1"/>
    <property type="molecule type" value="Genomic_DNA"/>
</dbReference>
<reference evidence="2" key="1">
    <citation type="submission" date="2018-05" db="EMBL/GenBank/DDBJ databases">
        <authorList>
            <person name="Lanie J.A."/>
            <person name="Ng W.-L."/>
            <person name="Kazmierczak K.M."/>
            <person name="Andrzejewski T.M."/>
            <person name="Davidsen T.M."/>
            <person name="Wayne K.J."/>
            <person name="Tettelin H."/>
            <person name="Glass J.I."/>
            <person name="Rusch D."/>
            <person name="Podicherti R."/>
            <person name="Tsui H.-C.T."/>
            <person name="Winkler M.E."/>
        </authorList>
    </citation>
    <scope>NUCLEOTIDE SEQUENCE</scope>
</reference>
<feature type="domain" description="Ribosome maturation factor RimP C-terminal" evidence="1">
    <location>
        <begin position="82"/>
        <end position="143"/>
    </location>
</feature>
<dbReference type="SUPFAM" id="SSF75420">
    <property type="entry name" value="YhbC-like, N-terminal domain"/>
    <property type="match status" value="1"/>
</dbReference>
<organism evidence="2">
    <name type="scientific">marine metagenome</name>
    <dbReference type="NCBI Taxonomy" id="408172"/>
    <lineage>
        <taxon>unclassified sequences</taxon>
        <taxon>metagenomes</taxon>
        <taxon>ecological metagenomes</taxon>
    </lineage>
</organism>
<dbReference type="Pfam" id="PF17384">
    <property type="entry name" value="DUF150_C"/>
    <property type="match status" value="1"/>
</dbReference>
<dbReference type="GO" id="GO:0000028">
    <property type="term" value="P:ribosomal small subunit assembly"/>
    <property type="evidence" value="ECO:0007669"/>
    <property type="project" value="TreeGrafter"/>
</dbReference>
<evidence type="ECO:0000313" key="2">
    <source>
        <dbReference type="EMBL" id="SVA07449.1"/>
    </source>
</evidence>
<dbReference type="AlphaFoldDB" id="A0A381SVH5"/>
<accession>A0A381SVH5</accession>
<dbReference type="GO" id="GO:0005829">
    <property type="term" value="C:cytosol"/>
    <property type="evidence" value="ECO:0007669"/>
    <property type="project" value="TreeGrafter"/>
</dbReference>
<dbReference type="InterPro" id="IPR035956">
    <property type="entry name" value="RimP_N_sf"/>
</dbReference>
<dbReference type="PANTHER" id="PTHR33867">
    <property type="entry name" value="RIBOSOME MATURATION FACTOR RIMP"/>
    <property type="match status" value="1"/>
</dbReference>
<dbReference type="HAMAP" id="MF_01077">
    <property type="entry name" value="RimP"/>
    <property type="match status" value="1"/>
</dbReference>
<dbReference type="GO" id="GO:0006412">
    <property type="term" value="P:translation"/>
    <property type="evidence" value="ECO:0007669"/>
    <property type="project" value="TreeGrafter"/>
</dbReference>